<keyword evidence="1" id="KW-0378">Hydrolase</keyword>
<feature type="signal peptide" evidence="3">
    <location>
        <begin position="1"/>
        <end position="46"/>
    </location>
</feature>
<evidence type="ECO:0000256" key="3">
    <source>
        <dbReference type="SAM" id="SignalP"/>
    </source>
</evidence>
<reference evidence="4 5" key="1">
    <citation type="submission" date="2020-10" db="EMBL/GenBank/DDBJ databases">
        <title>Ca. Dormibacterota MAGs.</title>
        <authorList>
            <person name="Montgomery K."/>
        </authorList>
    </citation>
    <scope>NUCLEOTIDE SEQUENCE [LARGE SCALE GENOMIC DNA]</scope>
    <source>
        <strain evidence="4">Mitchell_Peninsula_5</strain>
    </source>
</reference>
<dbReference type="InterPro" id="IPR017850">
    <property type="entry name" value="Alkaline_phosphatase_core_sf"/>
</dbReference>
<dbReference type="Gene3D" id="3.40.720.10">
    <property type="entry name" value="Alkaline Phosphatase, subunit A"/>
    <property type="match status" value="1"/>
</dbReference>
<feature type="region of interest" description="Disordered" evidence="2">
    <location>
        <begin position="105"/>
        <end position="132"/>
    </location>
</feature>
<keyword evidence="3" id="KW-0732">Signal</keyword>
<proteinExistence type="predicted"/>
<sequence>MPRVGSTSTLATNRKRGGLFVSRLRKFAAGAAAVASATTVSLPLLAKPAAAAALTTTPIQHLVVIYQENVSFDHYFGTYPKATNASGNPFAAAPGTPAVNGLNTAAPGGGTLLTNNPNKDASNNQANPRRLDPANVSDVLTCDQGHNYSDEQKAFNGGAMDKFVTTVGTGPPRKDPEGNLCNPSQVMNYYDGNAVTGLWNYAQHYAMSDNSYSSTFGPSSPGALNLASGNTGGVDTAHAIPTSGSNNPLTNGDTVPDGKGGYSLIADPQPYYDDCSTRNAVAMTGQNVGDLLNTRGVSWGWFQGGNRPSTPFATANSTNGGTNHPTPSPQTSSAASSRSRMPRTRASATRCTRSGPLSAAPGSTATRTITSPTTSLSTTTPRRPTRIT</sequence>
<feature type="compositionally biased region" description="Low complexity" evidence="2">
    <location>
        <begin position="329"/>
        <end position="354"/>
    </location>
</feature>
<comment type="caution">
    <text evidence="4">The sequence shown here is derived from an EMBL/GenBank/DDBJ whole genome shotgun (WGS) entry which is preliminary data.</text>
</comment>
<dbReference type="GO" id="GO:0042578">
    <property type="term" value="F:phosphoric ester hydrolase activity"/>
    <property type="evidence" value="ECO:0007669"/>
    <property type="project" value="UniProtKB-ARBA"/>
</dbReference>
<evidence type="ECO:0000256" key="1">
    <source>
        <dbReference type="ARBA" id="ARBA00022801"/>
    </source>
</evidence>
<dbReference type="PANTHER" id="PTHR31956:SF1">
    <property type="entry name" value="NON-SPECIFIC PHOSPHOLIPASE C1"/>
    <property type="match status" value="1"/>
</dbReference>
<feature type="chain" id="PRO_5037090400" description="Phospholipase C" evidence="3">
    <location>
        <begin position="47"/>
        <end position="388"/>
    </location>
</feature>
<feature type="compositionally biased region" description="Polar residues" evidence="2">
    <location>
        <begin position="306"/>
        <end position="324"/>
    </location>
</feature>
<dbReference type="AlphaFoldDB" id="A0A934KG82"/>
<organism evidence="4 5">
    <name type="scientific">Candidatus Amunia macphersoniae</name>
    <dbReference type="NCBI Taxonomy" id="3127014"/>
    <lineage>
        <taxon>Bacteria</taxon>
        <taxon>Bacillati</taxon>
        <taxon>Candidatus Dormiibacterota</taxon>
        <taxon>Candidatus Dormibacteria</taxon>
        <taxon>Candidatus Aeolococcales</taxon>
        <taxon>Candidatus Aeolococcaceae</taxon>
        <taxon>Candidatus Amunia</taxon>
    </lineage>
</organism>
<feature type="compositionally biased region" description="Low complexity" evidence="2">
    <location>
        <begin position="363"/>
        <end position="382"/>
    </location>
</feature>
<protein>
    <recommendedName>
        <fullName evidence="6">Phospholipase C</fullName>
    </recommendedName>
</protein>
<dbReference type="Proteomes" id="UP000614410">
    <property type="component" value="Unassembled WGS sequence"/>
</dbReference>
<evidence type="ECO:0000313" key="4">
    <source>
        <dbReference type="EMBL" id="MBJ7608921.1"/>
    </source>
</evidence>
<evidence type="ECO:0000256" key="2">
    <source>
        <dbReference type="SAM" id="MobiDB-lite"/>
    </source>
</evidence>
<dbReference type="Pfam" id="PF04185">
    <property type="entry name" value="Phosphoesterase"/>
    <property type="match status" value="1"/>
</dbReference>
<feature type="region of interest" description="Disordered" evidence="2">
    <location>
        <begin position="302"/>
        <end position="388"/>
    </location>
</feature>
<evidence type="ECO:0008006" key="6">
    <source>
        <dbReference type="Google" id="ProtNLM"/>
    </source>
</evidence>
<accession>A0A934KG82</accession>
<dbReference type="InterPro" id="IPR007312">
    <property type="entry name" value="Phosphoesterase"/>
</dbReference>
<name>A0A934KG82_9BACT</name>
<dbReference type="EMBL" id="JAEKNN010000026">
    <property type="protein sequence ID" value="MBJ7608921.1"/>
    <property type="molecule type" value="Genomic_DNA"/>
</dbReference>
<evidence type="ECO:0000313" key="5">
    <source>
        <dbReference type="Proteomes" id="UP000614410"/>
    </source>
</evidence>
<feature type="compositionally biased region" description="Polar residues" evidence="2">
    <location>
        <begin position="112"/>
        <end position="127"/>
    </location>
</feature>
<gene>
    <name evidence="4" type="ORF">JF887_05760</name>
</gene>
<dbReference type="PANTHER" id="PTHR31956">
    <property type="entry name" value="NON-SPECIFIC PHOSPHOLIPASE C4-RELATED"/>
    <property type="match status" value="1"/>
</dbReference>